<sequence>MTIRTIPLDDQDDAARHDDLRILVVGAGVAGLAAAQLLRADGHHPILVERRAPEADDGYMVALMPLADGPIADLGVREEYLARSVALDRFRFRAHSGRSLRTDGLEDVIGRYGDYRGLTRGTLLEVLAGGDAAVTHRTTVTGLDEDPDGLTAILESDGATRTLRVDAAVIADGIGSRTRDLLSGAAPLDRVETGWGGWVVWTPADADSGLGEELWGDDFFVGTYPVPGALGAFVGGPEEETGRRPAAFTDVVRRRLGTVPPRIEDALQAVATAEDPFFWPLADVRAAWWTTRRTVLLGDAAAGFLPTAGIGAGMALESAWVLASHLRDATPETIGEALAAYESAQRPRVETAQDTSRSLARLMFRRGRALATGRDLLLRVLSIATALRPIVRLLADRPALPVRPR</sequence>
<organism evidence="4 5">
    <name type="scientific">Brachybacterium fresconis</name>
    <dbReference type="NCBI Taxonomy" id="173363"/>
    <lineage>
        <taxon>Bacteria</taxon>
        <taxon>Bacillati</taxon>
        <taxon>Actinomycetota</taxon>
        <taxon>Actinomycetes</taxon>
        <taxon>Micrococcales</taxon>
        <taxon>Dermabacteraceae</taxon>
        <taxon>Brachybacterium</taxon>
    </lineage>
</organism>
<dbReference type="SUPFAM" id="SSF51905">
    <property type="entry name" value="FAD/NAD(P)-binding domain"/>
    <property type="match status" value="1"/>
</dbReference>
<dbReference type="RefSeq" id="WP_209893118.1">
    <property type="nucleotide sequence ID" value="NZ_BAAAJV010000041.1"/>
</dbReference>
<evidence type="ECO:0000313" key="4">
    <source>
        <dbReference type="EMBL" id="MBP2410089.1"/>
    </source>
</evidence>
<evidence type="ECO:0000313" key="5">
    <source>
        <dbReference type="Proteomes" id="UP000698222"/>
    </source>
</evidence>
<accession>A0ABS4YMV0</accession>
<comment type="caution">
    <text evidence="4">The sequence shown here is derived from an EMBL/GenBank/DDBJ whole genome shotgun (WGS) entry which is preliminary data.</text>
</comment>
<dbReference type="Proteomes" id="UP000698222">
    <property type="component" value="Unassembled WGS sequence"/>
</dbReference>
<keyword evidence="2" id="KW-0503">Monooxygenase</keyword>
<protein>
    <submittedName>
        <fullName evidence="4">2-polyprenyl-6-methoxyphenol hydroxylase-like FAD-dependent oxidoreductase</fullName>
    </submittedName>
</protein>
<reference evidence="4 5" key="1">
    <citation type="submission" date="2021-03" db="EMBL/GenBank/DDBJ databases">
        <title>Sequencing the genomes of 1000 actinobacteria strains.</title>
        <authorList>
            <person name="Klenk H.-P."/>
        </authorList>
    </citation>
    <scope>NUCLEOTIDE SEQUENCE [LARGE SCALE GENOMIC DNA]</scope>
    <source>
        <strain evidence="4 5">DSM 14564</strain>
    </source>
</reference>
<gene>
    <name evidence="4" type="ORF">JOF44_002992</name>
</gene>
<dbReference type="InterPro" id="IPR050493">
    <property type="entry name" value="FAD-dep_Monooxygenase_BioMet"/>
</dbReference>
<dbReference type="Gene3D" id="3.50.50.60">
    <property type="entry name" value="FAD/NAD(P)-binding domain"/>
    <property type="match status" value="1"/>
</dbReference>
<keyword evidence="5" id="KW-1185">Reference proteome</keyword>
<dbReference type="InterPro" id="IPR036188">
    <property type="entry name" value="FAD/NAD-bd_sf"/>
</dbReference>
<dbReference type="PRINTS" id="PR00420">
    <property type="entry name" value="RNGMNOXGNASE"/>
</dbReference>
<evidence type="ECO:0000256" key="1">
    <source>
        <dbReference type="ARBA" id="ARBA00023002"/>
    </source>
</evidence>
<dbReference type="EMBL" id="JAGIOC010000001">
    <property type="protein sequence ID" value="MBP2410089.1"/>
    <property type="molecule type" value="Genomic_DNA"/>
</dbReference>
<evidence type="ECO:0000256" key="2">
    <source>
        <dbReference type="ARBA" id="ARBA00023033"/>
    </source>
</evidence>
<name>A0ABS4YMV0_9MICO</name>
<proteinExistence type="predicted"/>
<dbReference type="InterPro" id="IPR002938">
    <property type="entry name" value="FAD-bd"/>
</dbReference>
<dbReference type="PANTHER" id="PTHR13789:SF309">
    <property type="entry name" value="PUTATIVE (AFU_ORTHOLOGUE AFUA_6G14510)-RELATED"/>
    <property type="match status" value="1"/>
</dbReference>
<dbReference type="Pfam" id="PF01494">
    <property type="entry name" value="FAD_binding_3"/>
    <property type="match status" value="1"/>
</dbReference>
<keyword evidence="1" id="KW-0560">Oxidoreductase</keyword>
<dbReference type="PANTHER" id="PTHR13789">
    <property type="entry name" value="MONOOXYGENASE"/>
    <property type="match status" value="1"/>
</dbReference>
<evidence type="ECO:0000259" key="3">
    <source>
        <dbReference type="Pfam" id="PF01494"/>
    </source>
</evidence>
<feature type="domain" description="FAD-binding" evidence="3">
    <location>
        <begin position="21"/>
        <end position="354"/>
    </location>
</feature>